<evidence type="ECO:0008006" key="4">
    <source>
        <dbReference type="Google" id="ProtNLM"/>
    </source>
</evidence>
<dbReference type="Proteomes" id="UP000486602">
    <property type="component" value="Unassembled WGS sequence"/>
</dbReference>
<dbReference type="AlphaFoldDB" id="A0A7K3WME4"/>
<dbReference type="Gene3D" id="1.25.40.10">
    <property type="entry name" value="Tetratricopeptide repeat domain"/>
    <property type="match status" value="2"/>
</dbReference>
<evidence type="ECO:0000313" key="3">
    <source>
        <dbReference type="Proteomes" id="UP000486602"/>
    </source>
</evidence>
<evidence type="ECO:0000256" key="1">
    <source>
        <dbReference type="PROSITE-ProRule" id="PRU00339"/>
    </source>
</evidence>
<feature type="repeat" description="TPR" evidence="1">
    <location>
        <begin position="212"/>
        <end position="245"/>
    </location>
</feature>
<name>A0A7K3WME4_9FLAO</name>
<protein>
    <recommendedName>
        <fullName evidence="4">Tetratricopeptide repeat protein</fullName>
    </recommendedName>
</protein>
<dbReference type="SUPFAM" id="SSF48452">
    <property type="entry name" value="TPR-like"/>
    <property type="match status" value="2"/>
</dbReference>
<sequence length="427" mass="48012">MKTLPLIIAALGLLTACGKPSDKQIANPADYNIYLTTTEQPGLESAMESYEFWNSRIDGDTTGVGDISGAAGSYGALFTATGDIENLKKAEVLYKKGIELSANNKDGFTRSLAHNYISQHRFKEAKNLLEESLNGPSDKYETHLMLFDVYMELGQYEEAGKMLQRVENENRFSFLIRRSKWNDHLGNLPEAIRYMEKAKAIAETSNNKTLKIWSYTNLADFYGHAGRIEDSYKHYLKTLEIEPDNAYAKKGIAWIAYANDKNTEEANRILDAAAKGHKVPDYYLLKAEMAAYNGNTKLEEENLDAFLKAVANPLYGGMYNTYLIELYADKNPDKALTLAEKEIENRATPETYQLLAYAQLKAGQKEKALETINLHVKGKTYEPMAQYHSALIYKANGMMADANSMKKELQEAAFELGPVVMEEVNRL</sequence>
<keyword evidence="1" id="KW-0802">TPR repeat</keyword>
<dbReference type="PROSITE" id="PS51257">
    <property type="entry name" value="PROKAR_LIPOPROTEIN"/>
    <property type="match status" value="1"/>
</dbReference>
<organism evidence="2 3">
    <name type="scientific">Cryomorpha ignava</name>
    <dbReference type="NCBI Taxonomy" id="101383"/>
    <lineage>
        <taxon>Bacteria</taxon>
        <taxon>Pseudomonadati</taxon>
        <taxon>Bacteroidota</taxon>
        <taxon>Flavobacteriia</taxon>
        <taxon>Flavobacteriales</taxon>
        <taxon>Cryomorphaceae</taxon>
        <taxon>Cryomorpha</taxon>
    </lineage>
</organism>
<proteinExistence type="predicted"/>
<comment type="caution">
    <text evidence="2">The sequence shown here is derived from an EMBL/GenBank/DDBJ whole genome shotgun (WGS) entry which is preliminary data.</text>
</comment>
<dbReference type="InterPro" id="IPR011990">
    <property type="entry name" value="TPR-like_helical_dom_sf"/>
</dbReference>
<accession>A0A7K3WME4</accession>
<dbReference type="Pfam" id="PF14559">
    <property type="entry name" value="TPR_19"/>
    <property type="match status" value="1"/>
</dbReference>
<dbReference type="EMBL" id="JAAGVY010000004">
    <property type="protein sequence ID" value="NEN22698.1"/>
    <property type="molecule type" value="Genomic_DNA"/>
</dbReference>
<gene>
    <name evidence="2" type="ORF">G3O08_04160</name>
</gene>
<dbReference type="Pfam" id="PF13181">
    <property type="entry name" value="TPR_8"/>
    <property type="match status" value="1"/>
</dbReference>
<dbReference type="InterPro" id="IPR019734">
    <property type="entry name" value="TPR_rpt"/>
</dbReference>
<dbReference type="PROSITE" id="PS50005">
    <property type="entry name" value="TPR"/>
    <property type="match status" value="1"/>
</dbReference>
<reference evidence="2 3" key="1">
    <citation type="submission" date="2020-02" db="EMBL/GenBank/DDBJ databases">
        <title>Out from the shadows clarifying the taxonomy of the family Cryomorphaceae and related taxa by utilizing the GTDB taxonomic framework.</title>
        <authorList>
            <person name="Bowman J.P."/>
        </authorList>
    </citation>
    <scope>NUCLEOTIDE SEQUENCE [LARGE SCALE GENOMIC DNA]</scope>
    <source>
        <strain evidence="2 3">QSSC 1-22</strain>
    </source>
</reference>
<dbReference type="SMART" id="SM00028">
    <property type="entry name" value="TPR"/>
    <property type="match status" value="4"/>
</dbReference>
<evidence type="ECO:0000313" key="2">
    <source>
        <dbReference type="EMBL" id="NEN22698.1"/>
    </source>
</evidence>
<keyword evidence="3" id="KW-1185">Reference proteome</keyword>
<dbReference type="RefSeq" id="WP_163283417.1">
    <property type="nucleotide sequence ID" value="NZ_JAAGVY010000004.1"/>
</dbReference>